<name>A0A0B5HEB0_9CAUD</name>
<keyword evidence="2" id="KW-0378">Hydrolase</keyword>
<dbReference type="OrthoDB" id="4082at10239"/>
<dbReference type="InterPro" id="IPR029052">
    <property type="entry name" value="Metallo-depent_PP-like"/>
</dbReference>
<evidence type="ECO:0000259" key="1">
    <source>
        <dbReference type="Pfam" id="PF00149"/>
    </source>
</evidence>
<dbReference type="KEGG" id="vg:26634096"/>
<proteinExistence type="predicted"/>
<keyword evidence="3" id="KW-1185">Reference proteome</keyword>
<evidence type="ECO:0000313" key="2">
    <source>
        <dbReference type="EMBL" id="AJF40885.1"/>
    </source>
</evidence>
<dbReference type="Gene3D" id="3.60.21.10">
    <property type="match status" value="1"/>
</dbReference>
<dbReference type="PANTHER" id="PTHR30337">
    <property type="entry name" value="COMPONENT OF ATP-DEPENDENT DSDNA EXONUCLEASE"/>
    <property type="match status" value="1"/>
</dbReference>
<keyword evidence="2" id="KW-0540">Nuclease</keyword>
<accession>A0A0B5HEB0</accession>
<dbReference type="InterPro" id="IPR050535">
    <property type="entry name" value="DNA_Repair-Maintenance_Comp"/>
</dbReference>
<dbReference type="SUPFAM" id="SSF56300">
    <property type="entry name" value="Metallo-dependent phosphatases"/>
    <property type="match status" value="1"/>
</dbReference>
<sequence length="327" mass="37288">MNKILFTADWHIKLGQKNVPAVWQSNRFTLLVMELNKIFEDNQCSEHIIGGDIFDRFDPTPEEIRLYFDLLALINHPTKIYTGNHEMVSKSKHVLETLAAETRRCNPLVEVITEPYRSVDYDIVDYKELHQNRWSDRVSRLCFTHVRGEIPPHVKPEIDLSVFDEYSLVIAGDLHSHQNSQVTPAGTPIIYPGSPLTTSFHRERTLKTNGALIVDTKTLEYSWEDLSSLPQLIRKTVKVGEELVEDPYDRVIYEVEGDIVDLKTVANNPLLDKKVNKNVGKPAILDLTNTSGVTEELSLYLKNVLNLPQGTVTSLVDRFKREIPNAS</sequence>
<evidence type="ECO:0000313" key="3">
    <source>
        <dbReference type="Proteomes" id="UP000031804"/>
    </source>
</evidence>
<dbReference type="GO" id="GO:0004519">
    <property type="term" value="F:endonuclease activity"/>
    <property type="evidence" value="ECO:0007669"/>
    <property type="project" value="UniProtKB-KW"/>
</dbReference>
<gene>
    <name evidence="2" type="ORF">SBVP3_00118</name>
</gene>
<dbReference type="Pfam" id="PF00149">
    <property type="entry name" value="Metallophos"/>
    <property type="match status" value="1"/>
</dbReference>
<protein>
    <submittedName>
        <fullName evidence="2">Putative recombination endonuclease subunit D12</fullName>
    </submittedName>
</protein>
<keyword evidence="2" id="KW-0255">Endonuclease</keyword>
<dbReference type="GO" id="GO:0016787">
    <property type="term" value="F:hydrolase activity"/>
    <property type="evidence" value="ECO:0007669"/>
    <property type="project" value="InterPro"/>
</dbReference>
<dbReference type="EMBL" id="KP280063">
    <property type="protein sequence ID" value="AJF40885.1"/>
    <property type="molecule type" value="Genomic_DNA"/>
</dbReference>
<dbReference type="Proteomes" id="UP000031804">
    <property type="component" value="Segment"/>
</dbReference>
<dbReference type="InterPro" id="IPR004843">
    <property type="entry name" value="Calcineurin-like_PHP"/>
</dbReference>
<dbReference type="RefSeq" id="YP_009207583.1">
    <property type="nucleotide sequence ID" value="NC_028895.1"/>
</dbReference>
<organism evidence="2 3">
    <name type="scientific">Vibrio phage phi 3</name>
    <dbReference type="NCBI Taxonomy" id="1589298"/>
    <lineage>
        <taxon>Viruses</taxon>
        <taxon>Duplodnaviria</taxon>
        <taxon>Heunggongvirae</taxon>
        <taxon>Uroviricota</taxon>
        <taxon>Caudoviricetes</taxon>
        <taxon>Demerecviridae</taxon>
        <taxon>Ermolyevavirinae</taxon>
        <taxon>Jesfedecavirus</taxon>
        <taxon>Jesfedecavirus phi3</taxon>
    </lineage>
</organism>
<reference evidence="2 3" key="1">
    <citation type="submission" date="2014-12" db="EMBL/GenBank/DDBJ databases">
        <title>Complete genome sequences of three Vibrio cholerae specific bacteriophages.</title>
        <authorList>
            <person name="Bhandare S.G."/>
            <person name="Warry A."/>
            <person name="Emes R.D."/>
            <person name="Hooton S.P.T."/>
            <person name="Barrow P.A."/>
            <person name="Atterbury R.J."/>
        </authorList>
    </citation>
    <scope>NUCLEOTIDE SEQUENCE [LARGE SCALE GENOMIC DNA]</scope>
</reference>
<dbReference type="GeneID" id="26634096"/>
<feature type="domain" description="Calcineurin-like phosphoesterase" evidence="1">
    <location>
        <begin position="3"/>
        <end position="114"/>
    </location>
</feature>
<dbReference type="PANTHER" id="PTHR30337:SF0">
    <property type="entry name" value="NUCLEASE SBCCD SUBUNIT D"/>
    <property type="match status" value="1"/>
</dbReference>